<dbReference type="InterPro" id="IPR004358">
    <property type="entry name" value="Sig_transdc_His_kin-like_C"/>
</dbReference>
<dbReference type="PROSITE" id="PS50109">
    <property type="entry name" value="HIS_KIN"/>
    <property type="match status" value="1"/>
</dbReference>
<dbReference type="InterPro" id="IPR005467">
    <property type="entry name" value="His_kinase_dom"/>
</dbReference>
<keyword evidence="3 6" id="KW-0597">Phosphoprotein</keyword>
<dbReference type="SMART" id="SM00448">
    <property type="entry name" value="REC"/>
    <property type="match status" value="1"/>
</dbReference>
<evidence type="ECO:0000259" key="7">
    <source>
        <dbReference type="PROSITE" id="PS50109"/>
    </source>
</evidence>
<dbReference type="SUPFAM" id="SSF55874">
    <property type="entry name" value="ATPase domain of HSP90 chaperone/DNA topoisomerase II/histidine kinase"/>
    <property type="match status" value="1"/>
</dbReference>
<feature type="modified residue" description="4-aspartylphosphate" evidence="6">
    <location>
        <position position="56"/>
    </location>
</feature>
<dbReference type="CDD" id="cd17574">
    <property type="entry name" value="REC_OmpR"/>
    <property type="match status" value="1"/>
</dbReference>
<dbReference type="Pfam" id="PF02518">
    <property type="entry name" value="HATPase_c"/>
    <property type="match status" value="1"/>
</dbReference>
<reference evidence="9" key="2">
    <citation type="journal article" date="2022" name="Microbiol. Resour. Announc.">
        <title>Metagenome Sequencing to Explore Phylogenomics of Terrestrial Cyanobacteria.</title>
        <authorList>
            <person name="Ward R.D."/>
            <person name="Stajich J.E."/>
            <person name="Johansen J.R."/>
            <person name="Huntemann M."/>
            <person name="Clum A."/>
            <person name="Foster B."/>
            <person name="Foster B."/>
            <person name="Roux S."/>
            <person name="Palaniappan K."/>
            <person name="Varghese N."/>
            <person name="Mukherjee S."/>
            <person name="Reddy T.B.K."/>
            <person name="Daum C."/>
            <person name="Copeland A."/>
            <person name="Chen I.A."/>
            <person name="Ivanova N.N."/>
            <person name="Kyrpides N.C."/>
            <person name="Shapiro N."/>
            <person name="Eloe-Fadrosh E.A."/>
            <person name="Pietrasiak N."/>
        </authorList>
    </citation>
    <scope>NUCLEOTIDE SEQUENCE</scope>
    <source>
        <strain evidence="9">GSE-TBD4-15B</strain>
    </source>
</reference>
<dbReference type="PROSITE" id="PS50110">
    <property type="entry name" value="RESPONSE_REGULATORY"/>
    <property type="match status" value="1"/>
</dbReference>
<dbReference type="SMART" id="SM00388">
    <property type="entry name" value="HisKA"/>
    <property type="match status" value="1"/>
</dbReference>
<reference evidence="9" key="1">
    <citation type="submission" date="2021-05" db="EMBL/GenBank/DDBJ databases">
        <authorList>
            <person name="Pietrasiak N."/>
            <person name="Ward R."/>
            <person name="Stajich J.E."/>
            <person name="Kurbessoian T."/>
        </authorList>
    </citation>
    <scope>NUCLEOTIDE SEQUENCE</scope>
    <source>
        <strain evidence="9">GSE-TBD4-15B</strain>
    </source>
</reference>
<evidence type="ECO:0000256" key="6">
    <source>
        <dbReference type="PROSITE-ProRule" id="PRU00169"/>
    </source>
</evidence>
<dbReference type="InterPro" id="IPR036890">
    <property type="entry name" value="HATPase_C_sf"/>
</dbReference>
<dbReference type="InterPro" id="IPR011006">
    <property type="entry name" value="CheY-like_superfamily"/>
</dbReference>
<evidence type="ECO:0000256" key="3">
    <source>
        <dbReference type="ARBA" id="ARBA00022553"/>
    </source>
</evidence>
<dbReference type="InterPro" id="IPR003661">
    <property type="entry name" value="HisK_dim/P_dom"/>
</dbReference>
<feature type="domain" description="Response regulatory" evidence="8">
    <location>
        <begin position="7"/>
        <end position="123"/>
    </location>
</feature>
<protein>
    <recommendedName>
        <fullName evidence="2">histidine kinase</fullName>
        <ecNumber evidence="2">2.7.13.3</ecNumber>
    </recommendedName>
</protein>
<dbReference type="SMART" id="SM00387">
    <property type="entry name" value="HATPase_c"/>
    <property type="match status" value="1"/>
</dbReference>
<dbReference type="Pfam" id="PF00512">
    <property type="entry name" value="HisKA"/>
    <property type="match status" value="1"/>
</dbReference>
<organism evidence="9 10">
    <name type="scientific">Pegethrix bostrychoides GSE-TBD4-15B</name>
    <dbReference type="NCBI Taxonomy" id="2839662"/>
    <lineage>
        <taxon>Bacteria</taxon>
        <taxon>Bacillati</taxon>
        <taxon>Cyanobacteriota</taxon>
        <taxon>Cyanophyceae</taxon>
        <taxon>Oculatellales</taxon>
        <taxon>Oculatellaceae</taxon>
        <taxon>Pegethrix</taxon>
    </lineage>
</organism>
<dbReference type="Gene3D" id="1.10.287.130">
    <property type="match status" value="1"/>
</dbReference>
<gene>
    <name evidence="9" type="ORF">KME07_17690</name>
</gene>
<dbReference type="SUPFAM" id="SSF52172">
    <property type="entry name" value="CheY-like"/>
    <property type="match status" value="1"/>
</dbReference>
<dbReference type="InterPro" id="IPR003594">
    <property type="entry name" value="HATPase_dom"/>
</dbReference>
<dbReference type="Proteomes" id="UP000707356">
    <property type="component" value="Unassembled WGS sequence"/>
</dbReference>
<accession>A0A951PD76</accession>
<comment type="catalytic activity">
    <reaction evidence="1">
        <text>ATP + protein L-histidine = ADP + protein N-phospho-L-histidine.</text>
        <dbReference type="EC" id="2.7.13.3"/>
    </reaction>
</comment>
<comment type="caution">
    <text evidence="9">The sequence shown here is derived from an EMBL/GenBank/DDBJ whole genome shotgun (WGS) entry which is preliminary data.</text>
</comment>
<evidence type="ECO:0000256" key="2">
    <source>
        <dbReference type="ARBA" id="ARBA00012438"/>
    </source>
</evidence>
<dbReference type="SUPFAM" id="SSF47384">
    <property type="entry name" value="Homodimeric domain of signal transducing histidine kinase"/>
    <property type="match status" value="1"/>
</dbReference>
<proteinExistence type="predicted"/>
<dbReference type="InterPro" id="IPR001789">
    <property type="entry name" value="Sig_transdc_resp-reg_receiver"/>
</dbReference>
<keyword evidence="4" id="KW-0418">Kinase</keyword>
<dbReference type="InterPro" id="IPR036097">
    <property type="entry name" value="HisK_dim/P_sf"/>
</dbReference>
<keyword evidence="5" id="KW-0902">Two-component regulatory system</keyword>
<dbReference type="PRINTS" id="PR00344">
    <property type="entry name" value="BCTRLSENSOR"/>
</dbReference>
<keyword evidence="4" id="KW-0808">Transferase</keyword>
<dbReference type="EC" id="2.7.13.3" evidence="2"/>
<evidence type="ECO:0000256" key="4">
    <source>
        <dbReference type="ARBA" id="ARBA00022777"/>
    </source>
</evidence>
<dbReference type="GO" id="GO:0000155">
    <property type="term" value="F:phosphorelay sensor kinase activity"/>
    <property type="evidence" value="ECO:0007669"/>
    <property type="project" value="InterPro"/>
</dbReference>
<dbReference type="PANTHER" id="PTHR43547:SF2">
    <property type="entry name" value="HYBRID SIGNAL TRANSDUCTION HISTIDINE KINASE C"/>
    <property type="match status" value="1"/>
</dbReference>
<name>A0A951PD76_9CYAN</name>
<dbReference type="PANTHER" id="PTHR43547">
    <property type="entry name" value="TWO-COMPONENT HISTIDINE KINASE"/>
    <property type="match status" value="1"/>
</dbReference>
<dbReference type="AlphaFoldDB" id="A0A951PD76"/>
<evidence type="ECO:0000259" key="8">
    <source>
        <dbReference type="PROSITE" id="PS50110"/>
    </source>
</evidence>
<dbReference type="Gene3D" id="3.30.565.10">
    <property type="entry name" value="Histidine kinase-like ATPase, C-terminal domain"/>
    <property type="match status" value="1"/>
</dbReference>
<sequence>MSSSSKTILVIEDDLFIRESIQDVLSLEGYQTQTAANGALGVQRALELLPDLILCDVAMPEMDGYAVLSALQQHSATATTPFIFLTARTTRADLRYGMNLGADDYLAKPCTATELLHAITSRFERQDALQSRSQQQMQSLRENIAQSLPHELYTPLNGILGFSEVLCQEAETIERSELKEFAESIHTSALRLHRLMQNFLLYTKLELITHSPEQQQQFRTQRTQSPSAIWQEIAQQMATALKRTEDLQMQPSEPLDLVLGMAESHFYKLVEELLSNAFKFSEPGQSVEISSGLTGSLTGSSTGATGWLAVRNQGRGMTPEQISSLGAYMQFERKSYEQQGTGLGLVIVQQIVDLYGGRLQISSQANAMTCVRVLLPVVAC</sequence>
<evidence type="ECO:0000256" key="5">
    <source>
        <dbReference type="ARBA" id="ARBA00023012"/>
    </source>
</evidence>
<dbReference type="Pfam" id="PF00072">
    <property type="entry name" value="Response_reg"/>
    <property type="match status" value="1"/>
</dbReference>
<evidence type="ECO:0000256" key="1">
    <source>
        <dbReference type="ARBA" id="ARBA00000085"/>
    </source>
</evidence>
<dbReference type="EMBL" id="JAHHHV010000075">
    <property type="protein sequence ID" value="MBW4467262.1"/>
    <property type="molecule type" value="Genomic_DNA"/>
</dbReference>
<evidence type="ECO:0000313" key="10">
    <source>
        <dbReference type="Proteomes" id="UP000707356"/>
    </source>
</evidence>
<dbReference type="CDD" id="cd00082">
    <property type="entry name" value="HisKA"/>
    <property type="match status" value="1"/>
</dbReference>
<evidence type="ECO:0000313" key="9">
    <source>
        <dbReference type="EMBL" id="MBW4467262.1"/>
    </source>
</evidence>
<feature type="domain" description="Histidine kinase" evidence="7">
    <location>
        <begin position="147"/>
        <end position="379"/>
    </location>
</feature>
<dbReference type="Gene3D" id="3.40.50.2300">
    <property type="match status" value="1"/>
</dbReference>